<proteinExistence type="predicted"/>
<protein>
    <submittedName>
        <fullName evidence="1">Uncharacterized protein</fullName>
    </submittedName>
</protein>
<reference evidence="1" key="1">
    <citation type="journal article" date="2022" name="bioRxiv">
        <title>Sequencing and chromosome-scale assembly of the giantPleurodeles waltlgenome.</title>
        <authorList>
            <person name="Brown T."/>
            <person name="Elewa A."/>
            <person name="Iarovenko S."/>
            <person name="Subramanian E."/>
            <person name="Araus A.J."/>
            <person name="Petzold A."/>
            <person name="Susuki M."/>
            <person name="Suzuki K.-i.T."/>
            <person name="Hayashi T."/>
            <person name="Toyoda A."/>
            <person name="Oliveira C."/>
            <person name="Osipova E."/>
            <person name="Leigh N.D."/>
            <person name="Simon A."/>
            <person name="Yun M.H."/>
        </authorList>
    </citation>
    <scope>NUCLEOTIDE SEQUENCE</scope>
    <source>
        <strain evidence="1">20211129_DDA</strain>
        <tissue evidence="1">Liver</tissue>
    </source>
</reference>
<sequence>MRTRQHAPYICCLVSKQQRAFCPYGSVRTTRALYVVPLPEQQKASFLDGSVRPTLFVLFPGNRVRSYKIPAGVVAMPT</sequence>
<keyword evidence="2" id="KW-1185">Reference proteome</keyword>
<comment type="caution">
    <text evidence="1">The sequence shown here is derived from an EMBL/GenBank/DDBJ whole genome shotgun (WGS) entry which is preliminary data.</text>
</comment>
<dbReference type="Proteomes" id="UP001066276">
    <property type="component" value="Chromosome 1_1"/>
</dbReference>
<dbReference type="EMBL" id="JANPWB010000001">
    <property type="protein sequence ID" value="KAJ1215969.1"/>
    <property type="molecule type" value="Genomic_DNA"/>
</dbReference>
<evidence type="ECO:0000313" key="2">
    <source>
        <dbReference type="Proteomes" id="UP001066276"/>
    </source>
</evidence>
<evidence type="ECO:0000313" key="1">
    <source>
        <dbReference type="EMBL" id="KAJ1215969.1"/>
    </source>
</evidence>
<gene>
    <name evidence="1" type="ORF">NDU88_003575</name>
</gene>
<dbReference type="AlphaFoldDB" id="A0AAV7WRR4"/>
<name>A0AAV7WRR4_PLEWA</name>
<accession>A0AAV7WRR4</accession>
<organism evidence="1 2">
    <name type="scientific">Pleurodeles waltl</name>
    <name type="common">Iberian ribbed newt</name>
    <dbReference type="NCBI Taxonomy" id="8319"/>
    <lineage>
        <taxon>Eukaryota</taxon>
        <taxon>Metazoa</taxon>
        <taxon>Chordata</taxon>
        <taxon>Craniata</taxon>
        <taxon>Vertebrata</taxon>
        <taxon>Euteleostomi</taxon>
        <taxon>Amphibia</taxon>
        <taxon>Batrachia</taxon>
        <taxon>Caudata</taxon>
        <taxon>Salamandroidea</taxon>
        <taxon>Salamandridae</taxon>
        <taxon>Pleurodelinae</taxon>
        <taxon>Pleurodeles</taxon>
    </lineage>
</organism>